<keyword evidence="2" id="KW-0472">Membrane</keyword>
<evidence type="ECO:0000256" key="2">
    <source>
        <dbReference type="SAM" id="Phobius"/>
    </source>
</evidence>
<dbReference type="CDD" id="cd00158">
    <property type="entry name" value="RHOD"/>
    <property type="match status" value="1"/>
</dbReference>
<reference evidence="4" key="1">
    <citation type="journal article" date="2019" name="Mol. Phylogenet. Evol.">
        <title>Morphological evolution and classification of the red algal order Ceramiales inferred using plastid phylogenomics.</title>
        <authorList>
            <person name="Diaz-Tapia P."/>
            <person name="Pasella M.M."/>
            <person name="Verbruggen H."/>
            <person name="Maggs C.A."/>
        </authorList>
    </citation>
    <scope>NUCLEOTIDE SEQUENCE</scope>
    <source>
        <strain evidence="4">VRM320</strain>
    </source>
</reference>
<feature type="domain" description="Rhodanese" evidence="3">
    <location>
        <begin position="282"/>
        <end position="367"/>
    </location>
</feature>
<proteinExistence type="inferred from homology"/>
<dbReference type="InterPro" id="IPR035985">
    <property type="entry name" value="Ubiquitin-activating_enz"/>
</dbReference>
<evidence type="ECO:0000256" key="1">
    <source>
        <dbReference type="ARBA" id="ARBA00009919"/>
    </source>
</evidence>
<gene>
    <name evidence="4" type="primary">moeB</name>
</gene>
<evidence type="ECO:0000259" key="3">
    <source>
        <dbReference type="PROSITE" id="PS50206"/>
    </source>
</evidence>
<dbReference type="InterPro" id="IPR045886">
    <property type="entry name" value="ThiF/MoeB/HesA"/>
</dbReference>
<dbReference type="GO" id="GO:0008641">
    <property type="term" value="F:ubiquitin-like modifier activating enzyme activity"/>
    <property type="evidence" value="ECO:0007669"/>
    <property type="project" value="InterPro"/>
</dbReference>
<organism evidence="4">
    <name type="scientific">Dicranema revolutum</name>
    <dbReference type="NCBI Taxonomy" id="239144"/>
    <lineage>
        <taxon>Eukaryota</taxon>
        <taxon>Rhodophyta</taxon>
        <taxon>Florideophyceae</taxon>
        <taxon>Rhodymeniophycidae</taxon>
        <taxon>Gigartinales</taxon>
        <taxon>Dicranemataceae</taxon>
        <taxon>Dicranema</taxon>
    </lineage>
</organism>
<geneLocation type="plastid" evidence="4"/>
<sequence length="367" mass="41967">MLNPIITNFNLSNEEYQIYARQLILDNIGFKGQYRLKKAKVLLVGSGGLGCPAIVYLASSGIGYIGVIDHDIISKSNLPRQILYTIKNIHELKTILTKKIKEINPFCEVSIYSEKFTQSNAYQLVQKYDLVLDTSDNFPTRYLINMICYKLHKPYIYGAVQSFEGHISVFNYQSGPTYSDLYPKYTPVHSNTCDNIGILGVIPGIIGILQTTEALKIILGIGRILSGYLLIYNGLDMSFKKVKIQPIKTNKPALQYDTNELSISKTIIINSYYLKNMLNQKQKKEIFIIDVRQKAEFNKKHIISAVNIPLKEIKTKKNINLIYKLSSDSRIILYCSHNSRSIIASYILAKYNIYHYRLKDGLYTWTP</sequence>
<name>A0A4D6WRV4_9FLOR</name>
<comment type="similarity">
    <text evidence="1">Belongs to the HesA/MoeB/ThiF family.</text>
</comment>
<evidence type="ECO:0000313" key="4">
    <source>
        <dbReference type="EMBL" id="QCI06126.1"/>
    </source>
</evidence>
<dbReference type="CDD" id="cd00757">
    <property type="entry name" value="ThiF_MoeB_HesA_family"/>
    <property type="match status" value="1"/>
</dbReference>
<dbReference type="EMBL" id="MK814651">
    <property type="protein sequence ID" value="QCI06126.1"/>
    <property type="molecule type" value="Genomic_DNA"/>
</dbReference>
<feature type="transmembrane region" description="Helical" evidence="2">
    <location>
        <begin position="41"/>
        <end position="67"/>
    </location>
</feature>
<dbReference type="Pfam" id="PF00581">
    <property type="entry name" value="Rhodanese"/>
    <property type="match status" value="1"/>
</dbReference>
<dbReference type="InterPro" id="IPR001763">
    <property type="entry name" value="Rhodanese-like_dom"/>
</dbReference>
<dbReference type="GO" id="GO:0016779">
    <property type="term" value="F:nucleotidyltransferase activity"/>
    <property type="evidence" value="ECO:0007669"/>
    <property type="project" value="TreeGrafter"/>
</dbReference>
<reference evidence="4" key="2">
    <citation type="submission" date="2019-04" db="EMBL/GenBank/DDBJ databases">
        <authorList>
            <person name="Pasella M."/>
        </authorList>
    </citation>
    <scope>NUCLEOTIDE SEQUENCE</scope>
    <source>
        <strain evidence="4">VRM320</strain>
    </source>
</reference>
<dbReference type="Gene3D" id="3.40.50.720">
    <property type="entry name" value="NAD(P)-binding Rossmann-like Domain"/>
    <property type="match status" value="1"/>
</dbReference>
<dbReference type="SUPFAM" id="SSF69572">
    <property type="entry name" value="Activating enzymes of the ubiquitin-like proteins"/>
    <property type="match status" value="1"/>
</dbReference>
<dbReference type="GO" id="GO:0008146">
    <property type="term" value="F:sulfotransferase activity"/>
    <property type="evidence" value="ECO:0007669"/>
    <property type="project" value="TreeGrafter"/>
</dbReference>
<keyword evidence="4" id="KW-0934">Plastid</keyword>
<dbReference type="GO" id="GO:0005829">
    <property type="term" value="C:cytosol"/>
    <property type="evidence" value="ECO:0007669"/>
    <property type="project" value="TreeGrafter"/>
</dbReference>
<accession>A0A4D6WRV4</accession>
<dbReference type="InterPro" id="IPR036873">
    <property type="entry name" value="Rhodanese-like_dom_sf"/>
</dbReference>
<dbReference type="Pfam" id="PF00899">
    <property type="entry name" value="ThiF"/>
    <property type="match status" value="1"/>
</dbReference>
<keyword evidence="2" id="KW-0812">Transmembrane</keyword>
<dbReference type="AlphaFoldDB" id="A0A4D6WRV4"/>
<dbReference type="InterPro" id="IPR000594">
    <property type="entry name" value="ThiF_NAD_FAD-bd"/>
</dbReference>
<dbReference type="PANTHER" id="PTHR10953">
    <property type="entry name" value="UBIQUITIN-ACTIVATING ENZYME E1"/>
    <property type="match status" value="1"/>
</dbReference>
<dbReference type="FunFam" id="3.40.50.720:FF:000080">
    <property type="entry name" value="Thiazole biosynthesis adenylyltransferase ThiF"/>
    <property type="match status" value="1"/>
</dbReference>
<dbReference type="GO" id="GO:0004792">
    <property type="term" value="F:thiosulfate-cyanide sulfurtransferase activity"/>
    <property type="evidence" value="ECO:0007669"/>
    <property type="project" value="TreeGrafter"/>
</dbReference>
<protein>
    <submittedName>
        <fullName evidence="4">Molybdopterin biosynthesis protein</fullName>
    </submittedName>
</protein>
<dbReference type="PROSITE" id="PS50206">
    <property type="entry name" value="RHODANESE_3"/>
    <property type="match status" value="1"/>
</dbReference>
<keyword evidence="2" id="KW-1133">Transmembrane helix</keyword>
<dbReference type="PANTHER" id="PTHR10953:SF102">
    <property type="entry name" value="ADENYLYLTRANSFERASE AND SULFURTRANSFERASE MOCS3"/>
    <property type="match status" value="1"/>
</dbReference>
<dbReference type="SMART" id="SM00450">
    <property type="entry name" value="RHOD"/>
    <property type="match status" value="1"/>
</dbReference>
<dbReference type="Gene3D" id="3.40.250.10">
    <property type="entry name" value="Rhodanese-like domain"/>
    <property type="match status" value="1"/>
</dbReference>